<evidence type="ECO:0000256" key="1">
    <source>
        <dbReference type="SAM" id="MobiDB-lite"/>
    </source>
</evidence>
<reference evidence="3" key="1">
    <citation type="submission" date="2022-11" db="UniProtKB">
        <authorList>
            <consortium name="WormBaseParasite"/>
        </authorList>
    </citation>
    <scope>IDENTIFICATION</scope>
</reference>
<feature type="region of interest" description="Disordered" evidence="1">
    <location>
        <begin position="156"/>
        <end position="219"/>
    </location>
</feature>
<sequence length="309" mass="36828">MRLLNNPIFAIFLEISPTVQKISLEASKRHNSNDDVLYISNKIIDNSVMNHKKLVKSSRRKSYDCDHKVENDQEEIILKIKGSDLVIHGTHKDPNEKHEGKIHEHTRHHQNPRPHYMTPISDNSIHLHERLYHQRPIQKQKSEENEEIHGLFSKFNISNDQTPHDHSKKIEDQKQDLEDQNPNRKEFRRRHSFDTKLLSDSGLPREKSLDNNKSNSPKMPLKIYEKHHYMKKIPSIEEHQHELLHHNYKLPGWNLDDLGEKSLMSTIDQESHKPHYMRKVYDHQHNHLYGNTDENHKYGYIFEQKVLRP</sequence>
<organism evidence="2 3">
    <name type="scientific">Acrobeloides nanus</name>
    <dbReference type="NCBI Taxonomy" id="290746"/>
    <lineage>
        <taxon>Eukaryota</taxon>
        <taxon>Metazoa</taxon>
        <taxon>Ecdysozoa</taxon>
        <taxon>Nematoda</taxon>
        <taxon>Chromadorea</taxon>
        <taxon>Rhabditida</taxon>
        <taxon>Tylenchina</taxon>
        <taxon>Cephalobomorpha</taxon>
        <taxon>Cephaloboidea</taxon>
        <taxon>Cephalobidae</taxon>
        <taxon>Acrobeloides</taxon>
    </lineage>
</organism>
<dbReference type="WBParaSite" id="ACRNAN_scaffold2494.g14972.t1">
    <property type="protein sequence ID" value="ACRNAN_scaffold2494.g14972.t1"/>
    <property type="gene ID" value="ACRNAN_scaffold2494.g14972"/>
</dbReference>
<dbReference type="AlphaFoldDB" id="A0A914DGZ1"/>
<feature type="region of interest" description="Disordered" evidence="1">
    <location>
        <begin position="93"/>
        <end position="120"/>
    </location>
</feature>
<protein>
    <submittedName>
        <fullName evidence="3">Uncharacterized protein</fullName>
    </submittedName>
</protein>
<feature type="compositionally biased region" description="Basic and acidic residues" evidence="1">
    <location>
        <begin position="93"/>
        <end position="103"/>
    </location>
</feature>
<evidence type="ECO:0000313" key="2">
    <source>
        <dbReference type="Proteomes" id="UP000887540"/>
    </source>
</evidence>
<feature type="compositionally biased region" description="Basic and acidic residues" evidence="1">
    <location>
        <begin position="162"/>
        <end position="185"/>
    </location>
</feature>
<evidence type="ECO:0000313" key="3">
    <source>
        <dbReference type="WBParaSite" id="ACRNAN_scaffold2494.g14972.t1"/>
    </source>
</evidence>
<name>A0A914DGZ1_9BILA</name>
<keyword evidence="2" id="KW-1185">Reference proteome</keyword>
<accession>A0A914DGZ1</accession>
<dbReference type="Proteomes" id="UP000887540">
    <property type="component" value="Unplaced"/>
</dbReference>
<proteinExistence type="predicted"/>